<dbReference type="InterPro" id="IPR029017">
    <property type="entry name" value="Enolase-like_N"/>
</dbReference>
<dbReference type="Pfam" id="PF02746">
    <property type="entry name" value="MR_MLE_N"/>
    <property type="match status" value="1"/>
</dbReference>
<organism evidence="5 6">
    <name type="scientific">Halomonas pelophila</name>
    <dbReference type="NCBI Taxonomy" id="3151122"/>
    <lineage>
        <taxon>Bacteria</taxon>
        <taxon>Pseudomonadati</taxon>
        <taxon>Pseudomonadota</taxon>
        <taxon>Gammaproteobacteria</taxon>
        <taxon>Oceanospirillales</taxon>
        <taxon>Halomonadaceae</taxon>
        <taxon>Halomonas</taxon>
    </lineage>
</organism>
<dbReference type="RefSeq" id="WP_349757260.1">
    <property type="nucleotide sequence ID" value="NZ_JBEGCI010000002.1"/>
</dbReference>
<dbReference type="EMBL" id="JBEGCI010000002">
    <property type="protein sequence ID" value="MEQ6887716.1"/>
    <property type="molecule type" value="Genomic_DNA"/>
</dbReference>
<dbReference type="InterPro" id="IPR013342">
    <property type="entry name" value="Mandelate_racemase_C"/>
</dbReference>
<dbReference type="Gene3D" id="3.20.20.120">
    <property type="entry name" value="Enolase-like C-terminal domain"/>
    <property type="match status" value="1"/>
</dbReference>
<dbReference type="CDD" id="cd03316">
    <property type="entry name" value="MR_like"/>
    <property type="match status" value="1"/>
</dbReference>
<proteinExistence type="predicted"/>
<accession>A0ABV1N3N0</accession>
<dbReference type="PROSITE" id="PS00908">
    <property type="entry name" value="MR_MLE_1"/>
    <property type="match status" value="1"/>
</dbReference>
<keyword evidence="3" id="KW-0460">Magnesium</keyword>
<evidence type="ECO:0000313" key="5">
    <source>
        <dbReference type="EMBL" id="MEQ6887716.1"/>
    </source>
</evidence>
<dbReference type="SMART" id="SM00922">
    <property type="entry name" value="MR_MLE"/>
    <property type="match status" value="1"/>
</dbReference>
<name>A0ABV1N3N0_9GAMM</name>
<evidence type="ECO:0000313" key="6">
    <source>
        <dbReference type="Proteomes" id="UP001472978"/>
    </source>
</evidence>
<reference evidence="5 6" key="1">
    <citation type="submission" date="2024-05" db="EMBL/GenBank/DDBJ databases">
        <title>Halomonas sp. CS7 16S ribosomal RNA gene Genome sequencing and assembly.</title>
        <authorList>
            <person name="Yook S."/>
        </authorList>
    </citation>
    <scope>NUCLEOTIDE SEQUENCE [LARGE SCALE GENOMIC DNA]</scope>
    <source>
        <strain evidence="5 6">CS7</strain>
    </source>
</reference>
<evidence type="ECO:0000256" key="3">
    <source>
        <dbReference type="ARBA" id="ARBA00022842"/>
    </source>
</evidence>
<comment type="caution">
    <text evidence="5">The sequence shown here is derived from an EMBL/GenBank/DDBJ whole genome shotgun (WGS) entry which is preliminary data.</text>
</comment>
<feature type="domain" description="Mandelate racemase/muconate lactonizing enzyme C-terminal" evidence="4">
    <location>
        <begin position="147"/>
        <end position="247"/>
    </location>
</feature>
<dbReference type="PANTHER" id="PTHR13794:SF58">
    <property type="entry name" value="MITOCHONDRIAL ENOLASE SUPERFAMILY MEMBER 1"/>
    <property type="match status" value="1"/>
</dbReference>
<dbReference type="SUPFAM" id="SSF51604">
    <property type="entry name" value="Enolase C-terminal domain-like"/>
    <property type="match status" value="1"/>
</dbReference>
<dbReference type="SFLD" id="SFLDS00001">
    <property type="entry name" value="Enolase"/>
    <property type="match status" value="1"/>
</dbReference>
<dbReference type="Proteomes" id="UP001472978">
    <property type="component" value="Unassembled WGS sequence"/>
</dbReference>
<keyword evidence="6" id="KW-1185">Reference proteome</keyword>
<evidence type="ECO:0000256" key="1">
    <source>
        <dbReference type="ARBA" id="ARBA00001946"/>
    </source>
</evidence>
<dbReference type="InterPro" id="IPR029065">
    <property type="entry name" value="Enolase_C-like"/>
</dbReference>
<dbReference type="InterPro" id="IPR018110">
    <property type="entry name" value="Mandel_Rmase/mucon_lact_enz_CS"/>
</dbReference>
<dbReference type="Gene3D" id="3.30.390.10">
    <property type="entry name" value="Enolase-like, N-terminal domain"/>
    <property type="match status" value="1"/>
</dbReference>
<protein>
    <submittedName>
        <fullName evidence="5">Mandelate racemase/muconate lactonizing enzyme family protein</fullName>
    </submittedName>
</protein>
<dbReference type="InterPro" id="IPR046945">
    <property type="entry name" value="RHMD-like"/>
</dbReference>
<sequence length="376" mass="41355">MKITDIDVIELKADSGRALDLDPTYHCCLVRVMTDSGLSGIAEVDSVPSVIRAIVEAPAKTSTLMGLKALLVGEDPGDIRRLWDRMYQHTSYYGRRGVVLHAISAIDMALWDLKGKAEGQPIAELLGQRRHDALPAYVTVYPLGRDPDELRRALDRTRAYPARAIKLAIDGFWREERALAQRLLLTAREHLGDDMPIMLDATATFHDAADIQWLLPVLKDCRIDWLEAPFSLDNLAAFEALKNAGIPVAVGDTGLTASAEWEPYFAAGAIDIAQPDIGWVGGFTGMNDIATLCDHHGTRLVPHGWNTDITLSANLHFLAARATPEYAEFSTSDSPLRWALVKEPRSLEPDGTLRVPEGPGLGIDLDDDTLTRYRVA</sequence>
<keyword evidence="2" id="KW-0479">Metal-binding</keyword>
<dbReference type="InterPro" id="IPR036849">
    <property type="entry name" value="Enolase-like_C_sf"/>
</dbReference>
<dbReference type="Pfam" id="PF13378">
    <property type="entry name" value="MR_MLE_C"/>
    <property type="match status" value="1"/>
</dbReference>
<dbReference type="SFLD" id="SFLDG00179">
    <property type="entry name" value="mandelate_racemase"/>
    <property type="match status" value="1"/>
</dbReference>
<gene>
    <name evidence="5" type="ORF">ABE957_03365</name>
</gene>
<evidence type="ECO:0000256" key="2">
    <source>
        <dbReference type="ARBA" id="ARBA00022723"/>
    </source>
</evidence>
<dbReference type="PANTHER" id="PTHR13794">
    <property type="entry name" value="ENOLASE SUPERFAMILY, MANDELATE RACEMASE"/>
    <property type="match status" value="1"/>
</dbReference>
<evidence type="ECO:0000259" key="4">
    <source>
        <dbReference type="SMART" id="SM00922"/>
    </source>
</evidence>
<comment type="cofactor">
    <cofactor evidence="1">
        <name>Mg(2+)</name>
        <dbReference type="ChEBI" id="CHEBI:18420"/>
    </cofactor>
</comment>
<dbReference type="InterPro" id="IPR013341">
    <property type="entry name" value="Mandelate_racemase_N_dom"/>
</dbReference>
<dbReference type="SUPFAM" id="SSF54826">
    <property type="entry name" value="Enolase N-terminal domain-like"/>
    <property type="match status" value="1"/>
</dbReference>